<evidence type="ECO:0000313" key="3">
    <source>
        <dbReference type="Proteomes" id="UP000324629"/>
    </source>
</evidence>
<proteinExistence type="predicted"/>
<dbReference type="InterPro" id="IPR041577">
    <property type="entry name" value="RT_RNaseH_2"/>
</dbReference>
<name>A0A5J4N6E4_9TREM</name>
<organism evidence="2 3">
    <name type="scientific">Paragonimus westermani</name>
    <dbReference type="NCBI Taxonomy" id="34504"/>
    <lineage>
        <taxon>Eukaryota</taxon>
        <taxon>Metazoa</taxon>
        <taxon>Spiralia</taxon>
        <taxon>Lophotrochozoa</taxon>
        <taxon>Platyhelminthes</taxon>
        <taxon>Trematoda</taxon>
        <taxon>Digenea</taxon>
        <taxon>Plagiorchiida</taxon>
        <taxon>Troglotremata</taxon>
        <taxon>Troglotrematidae</taxon>
        <taxon>Paragonimus</taxon>
    </lineage>
</organism>
<dbReference type="Pfam" id="PF17919">
    <property type="entry name" value="RT_RNaseH_2"/>
    <property type="match status" value="1"/>
</dbReference>
<protein>
    <recommendedName>
        <fullName evidence="1">Reverse transcriptase/retrotransposon-derived protein RNase H-like domain-containing protein</fullName>
    </recommendedName>
</protein>
<gene>
    <name evidence="2" type="ORF">DEA37_0003170</name>
</gene>
<comment type="caution">
    <text evidence="2">The sequence shown here is derived from an EMBL/GenBank/DDBJ whole genome shotgun (WGS) entry which is preliminary data.</text>
</comment>
<dbReference type="Proteomes" id="UP000324629">
    <property type="component" value="Unassembled WGS sequence"/>
</dbReference>
<dbReference type="InterPro" id="IPR043502">
    <property type="entry name" value="DNA/RNA_pol_sf"/>
</dbReference>
<feature type="domain" description="Reverse transcriptase/retrotransposon-derived protein RNase H-like" evidence="1">
    <location>
        <begin position="25"/>
        <end position="103"/>
    </location>
</feature>
<evidence type="ECO:0000259" key="1">
    <source>
        <dbReference type="Pfam" id="PF17919"/>
    </source>
</evidence>
<evidence type="ECO:0000313" key="2">
    <source>
        <dbReference type="EMBL" id="KAA3671008.1"/>
    </source>
</evidence>
<dbReference type="AlphaFoldDB" id="A0A5J4N6E4"/>
<dbReference type="SUPFAM" id="SSF56672">
    <property type="entry name" value="DNA/RNA polymerases"/>
    <property type="match status" value="1"/>
</dbReference>
<reference evidence="2 3" key="1">
    <citation type="journal article" date="2019" name="Gigascience">
        <title>Whole-genome sequence of the oriental lung fluke Paragonimus westermani.</title>
        <authorList>
            <person name="Oey H."/>
            <person name="Zakrzewski M."/>
            <person name="Narain K."/>
            <person name="Devi K.R."/>
            <person name="Agatsuma T."/>
            <person name="Nawaratna S."/>
            <person name="Gobert G.N."/>
            <person name="Jones M.K."/>
            <person name="Ragan M.A."/>
            <person name="McManus D.P."/>
            <person name="Krause L."/>
        </authorList>
    </citation>
    <scope>NUCLEOTIDE SEQUENCE [LARGE SCALE GENOMIC DNA]</scope>
    <source>
        <strain evidence="2 3">IND2009</strain>
    </source>
</reference>
<keyword evidence="3" id="KW-1185">Reference proteome</keyword>
<dbReference type="EMBL" id="QNGE01007526">
    <property type="protein sequence ID" value="KAA3671008.1"/>
    <property type="molecule type" value="Genomic_DNA"/>
</dbReference>
<accession>A0A5J4N6E4</accession>
<sequence length="104" mass="11826">MYRYEPVFQPVTPLFVMLSTNAFYWSVNHEKKFRTLLHRLQTTAVLKPFSIGGNSAVITDALPTGIGAVLEHCVTCVSRRLDKAEHRYLRTQLGALGVYWVVKT</sequence>